<keyword evidence="5" id="KW-1185">Reference proteome</keyword>
<evidence type="ECO:0000313" key="5">
    <source>
        <dbReference type="Proteomes" id="UP000030651"/>
    </source>
</evidence>
<feature type="region of interest" description="Disordered" evidence="1">
    <location>
        <begin position="478"/>
        <end position="519"/>
    </location>
</feature>
<dbReference type="PANTHER" id="PTHR34814">
    <property type="entry name" value="NITROSOGUANIDINE RESISTANCE PROTEIN SNG1"/>
    <property type="match status" value="1"/>
</dbReference>
<name>W3X279_PESFW</name>
<keyword evidence="2" id="KW-0472">Membrane</keyword>
<dbReference type="EMBL" id="KI912114">
    <property type="protein sequence ID" value="ETS79266.1"/>
    <property type="molecule type" value="Genomic_DNA"/>
</dbReference>
<evidence type="ECO:0000256" key="1">
    <source>
        <dbReference type="SAM" id="MobiDB-lite"/>
    </source>
</evidence>
<dbReference type="OMA" id="PLENMAM"/>
<feature type="transmembrane region" description="Helical" evidence="2">
    <location>
        <begin position="438"/>
        <end position="459"/>
    </location>
</feature>
<proteinExistence type="predicted"/>
<dbReference type="InterPro" id="IPR022703">
    <property type="entry name" value="DUF3533"/>
</dbReference>
<dbReference type="InterPro" id="IPR053001">
    <property type="entry name" value="MNNG_permease-like"/>
</dbReference>
<dbReference type="eggNOG" id="ENOG502QUA0">
    <property type="taxonomic scope" value="Eukaryota"/>
</dbReference>
<dbReference type="AlphaFoldDB" id="W3X279"/>
<feature type="transmembrane region" description="Helical" evidence="2">
    <location>
        <begin position="59"/>
        <end position="77"/>
    </location>
</feature>
<keyword evidence="2" id="KW-0812">Transmembrane</keyword>
<reference evidence="5" key="1">
    <citation type="journal article" date="2015" name="BMC Genomics">
        <title>Genomic and transcriptomic analysis of the endophytic fungus Pestalotiopsis fici reveals its lifestyle and high potential for synthesis of natural products.</title>
        <authorList>
            <person name="Wang X."/>
            <person name="Zhang X."/>
            <person name="Liu L."/>
            <person name="Xiang M."/>
            <person name="Wang W."/>
            <person name="Sun X."/>
            <person name="Che Y."/>
            <person name="Guo L."/>
            <person name="Liu G."/>
            <person name="Guo L."/>
            <person name="Wang C."/>
            <person name="Yin W.B."/>
            <person name="Stadler M."/>
            <person name="Zhang X."/>
            <person name="Liu X."/>
        </authorList>
    </citation>
    <scope>NUCLEOTIDE SEQUENCE [LARGE SCALE GENOMIC DNA]</scope>
    <source>
        <strain evidence="5">W106-1 / CGMCC3.15140</strain>
    </source>
</reference>
<dbReference type="InParanoid" id="W3X279"/>
<keyword evidence="2" id="KW-1133">Transmembrane helix</keyword>
<dbReference type="Proteomes" id="UP000030651">
    <property type="component" value="Unassembled WGS sequence"/>
</dbReference>
<sequence length="519" mass="58146">MSRRLFGQNGSDSTLYARDAEVAIAQQAQQAPPRPLPVGFWHHDLYKVRKHAAKKYPQTVLMLFVFVMAVLLLYWAVLFRVEEKMSALTVHVVDFDGQAPFDDVDPFVGPMVTELALQTNDLDRPTLGFSVLSPAEFNNDPIAVRQSVYDEHCFAAIIVNANASSMLMSAVLNGNTSYDPTGAVQYILLSARDETAYSNYIYPQLQTFSDTLMAQFGTVWTQSLTGSSSVTKDMLARAPSAVNPGIAPLKIDLRPFGPPTATPSVTIGLIYLIIMAFFSFAFFFPIHQQFVIPAGHRPLHFWQFILWRWLATTVSYIFISLAYSLVSLSYQIPFWKPPASPTEVALNASAYGRGSFPVYWMINFVGMVALGLASENVTMVIGQPWTALWLIFWVITNVATAFYTLDLAPDFFRWGYAWPLYNIVQASRTVLFDLHSRIGLNFGVLFIWVAINSILYPFCCHFMRWRIEREKRAAEKSKGQFAVDTPPPAPAPLPPVSDRGHSQDVGASPTSIISFWKGR</sequence>
<dbReference type="RefSeq" id="XP_007835891.1">
    <property type="nucleotide sequence ID" value="XM_007837700.1"/>
</dbReference>
<evidence type="ECO:0000256" key="2">
    <source>
        <dbReference type="SAM" id="Phobius"/>
    </source>
</evidence>
<feature type="compositionally biased region" description="Pro residues" evidence="1">
    <location>
        <begin position="485"/>
        <end position="495"/>
    </location>
</feature>
<feature type="transmembrane region" description="Helical" evidence="2">
    <location>
        <begin position="356"/>
        <end position="373"/>
    </location>
</feature>
<feature type="transmembrane region" description="Helical" evidence="2">
    <location>
        <begin position="385"/>
        <end position="405"/>
    </location>
</feature>
<dbReference type="HOGENOM" id="CLU_020178_1_0_1"/>
<dbReference type="KEGG" id="pfy:PFICI_09119"/>
<feature type="transmembrane region" description="Helical" evidence="2">
    <location>
        <begin position="265"/>
        <end position="284"/>
    </location>
</feature>
<organism evidence="4 5">
    <name type="scientific">Pestalotiopsis fici (strain W106-1 / CGMCC3.15140)</name>
    <dbReference type="NCBI Taxonomy" id="1229662"/>
    <lineage>
        <taxon>Eukaryota</taxon>
        <taxon>Fungi</taxon>
        <taxon>Dikarya</taxon>
        <taxon>Ascomycota</taxon>
        <taxon>Pezizomycotina</taxon>
        <taxon>Sordariomycetes</taxon>
        <taxon>Xylariomycetidae</taxon>
        <taxon>Amphisphaeriales</taxon>
        <taxon>Sporocadaceae</taxon>
        <taxon>Pestalotiopsis</taxon>
    </lineage>
</organism>
<dbReference type="FunCoup" id="W3X279">
    <property type="interactions" value="26"/>
</dbReference>
<protein>
    <recommendedName>
        <fullName evidence="3">DUF3533 domain-containing protein</fullName>
    </recommendedName>
</protein>
<feature type="domain" description="DUF3533" evidence="3">
    <location>
        <begin position="60"/>
        <end position="453"/>
    </location>
</feature>
<dbReference type="Pfam" id="PF12051">
    <property type="entry name" value="DUF3533"/>
    <property type="match status" value="1"/>
</dbReference>
<dbReference type="OrthoDB" id="2140105at2759"/>
<evidence type="ECO:0000313" key="4">
    <source>
        <dbReference type="EMBL" id="ETS79266.1"/>
    </source>
</evidence>
<dbReference type="GeneID" id="19274132"/>
<feature type="transmembrane region" description="Helical" evidence="2">
    <location>
        <begin position="305"/>
        <end position="326"/>
    </location>
</feature>
<dbReference type="PANTHER" id="PTHR34814:SF1">
    <property type="entry name" value="NITROSOGUANIDINE RESISTANCE PROTEIN SNG1"/>
    <property type="match status" value="1"/>
</dbReference>
<accession>W3X279</accession>
<evidence type="ECO:0000259" key="3">
    <source>
        <dbReference type="Pfam" id="PF12051"/>
    </source>
</evidence>
<dbReference type="GO" id="GO:0016020">
    <property type="term" value="C:membrane"/>
    <property type="evidence" value="ECO:0007669"/>
    <property type="project" value="TreeGrafter"/>
</dbReference>
<gene>
    <name evidence="4" type="ORF">PFICI_09119</name>
</gene>